<dbReference type="InterPro" id="IPR003140">
    <property type="entry name" value="PLipase/COase/thioEstase"/>
</dbReference>
<dbReference type="GO" id="GO:0016787">
    <property type="term" value="F:hydrolase activity"/>
    <property type="evidence" value="ECO:0007669"/>
    <property type="project" value="UniProtKB-KW"/>
</dbReference>
<dbReference type="STRING" id="449.LHA_0392"/>
<evidence type="ECO:0000256" key="2">
    <source>
        <dbReference type="ARBA" id="ARBA00022801"/>
    </source>
</evidence>
<sequence>MLNSYIKEPNEQAIACVIWMHGLGADASDMSGLAGQLMLSDIPIRHIFLDAPIRPVTINNGISMRAWYDIFDLGFTRKEDKEGILISEEQILKAVQTQIEQGMTSDKIFLAGFSQGGAMALHTALQMTRPLGGVIALSSYLPLASECKPSLASNTPMFLGYGAYDTIVLPAWSKLTIDWLSAHSYRNLSWHEYPMEHSICMEEVKDLSLWLGELIKRSAA</sequence>
<keyword evidence="2" id="KW-0378">Hydrolase</keyword>
<dbReference type="PATRIC" id="fig|449.7.peg.421"/>
<reference evidence="5" key="1">
    <citation type="submission" date="2014-09" db="EMBL/GenBank/DDBJ databases">
        <authorList>
            <person name="Gomez-Valero L."/>
        </authorList>
    </citation>
    <scope>NUCLEOTIDE SEQUENCE [LARGE SCALE GENOMIC DNA]</scope>
    <source>
        <strain evidence="5">ATCC35250</strain>
    </source>
</reference>
<dbReference type="Pfam" id="PF02230">
    <property type="entry name" value="Abhydrolase_2"/>
    <property type="match status" value="1"/>
</dbReference>
<evidence type="ECO:0000313" key="4">
    <source>
        <dbReference type="EMBL" id="CEK09495.1"/>
    </source>
</evidence>
<dbReference type="PANTHER" id="PTHR10655:SF17">
    <property type="entry name" value="LYSOPHOSPHOLIPASE-LIKE PROTEIN 1"/>
    <property type="match status" value="1"/>
</dbReference>
<protein>
    <submittedName>
        <fullName evidence="4">Carboxylesterase/phospholipase</fullName>
    </submittedName>
</protein>
<dbReference type="KEGG" id="lha:LHA_0392"/>
<organism evidence="4 5">
    <name type="scientific">Legionella hackeliae</name>
    <dbReference type="NCBI Taxonomy" id="449"/>
    <lineage>
        <taxon>Bacteria</taxon>
        <taxon>Pseudomonadati</taxon>
        <taxon>Pseudomonadota</taxon>
        <taxon>Gammaproteobacteria</taxon>
        <taxon>Legionellales</taxon>
        <taxon>Legionellaceae</taxon>
        <taxon>Legionella</taxon>
    </lineage>
</organism>
<dbReference type="HOGENOM" id="CLU_049413_5_1_6"/>
<dbReference type="InterPro" id="IPR029058">
    <property type="entry name" value="AB_hydrolase_fold"/>
</dbReference>
<evidence type="ECO:0000256" key="1">
    <source>
        <dbReference type="ARBA" id="ARBA00006499"/>
    </source>
</evidence>
<gene>
    <name evidence="4" type="ORF">LHA_0392</name>
</gene>
<dbReference type="Proteomes" id="UP000032803">
    <property type="component" value="Chromosome I"/>
</dbReference>
<dbReference type="Gene3D" id="3.40.50.1820">
    <property type="entry name" value="alpha/beta hydrolase"/>
    <property type="match status" value="1"/>
</dbReference>
<dbReference type="SUPFAM" id="SSF53474">
    <property type="entry name" value="alpha/beta-Hydrolases"/>
    <property type="match status" value="1"/>
</dbReference>
<feature type="domain" description="Phospholipase/carboxylesterase/thioesterase" evidence="3">
    <location>
        <begin position="4"/>
        <end position="210"/>
    </location>
</feature>
<keyword evidence="5" id="KW-1185">Reference proteome</keyword>
<evidence type="ECO:0000259" key="3">
    <source>
        <dbReference type="Pfam" id="PF02230"/>
    </source>
</evidence>
<dbReference type="AlphaFoldDB" id="A0A0A8UKV3"/>
<dbReference type="InterPro" id="IPR050565">
    <property type="entry name" value="LYPA1-2/EST-like"/>
</dbReference>
<accession>A0A0A8UKV3</accession>
<dbReference type="EMBL" id="LN681225">
    <property type="protein sequence ID" value="CEK09495.1"/>
    <property type="molecule type" value="Genomic_DNA"/>
</dbReference>
<dbReference type="PANTHER" id="PTHR10655">
    <property type="entry name" value="LYSOPHOSPHOLIPASE-RELATED"/>
    <property type="match status" value="1"/>
</dbReference>
<comment type="similarity">
    <text evidence="1">Belongs to the AB hydrolase superfamily. AB hydrolase 2 family.</text>
</comment>
<name>A0A0A8UKV3_LEGHA</name>
<evidence type="ECO:0000313" key="5">
    <source>
        <dbReference type="Proteomes" id="UP000032803"/>
    </source>
</evidence>
<proteinExistence type="inferred from homology"/>